<protein>
    <recommendedName>
        <fullName evidence="4">ATP-binding protein</fullName>
    </recommendedName>
</protein>
<feature type="region of interest" description="Disordered" evidence="1">
    <location>
        <begin position="388"/>
        <end position="417"/>
    </location>
</feature>
<accession>A0ABX1C7L3</accession>
<evidence type="ECO:0008006" key="4">
    <source>
        <dbReference type="Google" id="ProtNLM"/>
    </source>
</evidence>
<dbReference type="EMBL" id="JAATEN010000034">
    <property type="protein sequence ID" value="NJQ03927.1"/>
    <property type="molecule type" value="Genomic_DNA"/>
</dbReference>
<dbReference type="RefSeq" id="WP_168104541.1">
    <property type="nucleotide sequence ID" value="NZ_JAATEN010000034.1"/>
</dbReference>
<dbReference type="Proteomes" id="UP000695264">
    <property type="component" value="Unassembled WGS sequence"/>
</dbReference>
<organism evidence="2 3">
    <name type="scientific">Streptomyces zingiberis</name>
    <dbReference type="NCBI Taxonomy" id="2053010"/>
    <lineage>
        <taxon>Bacteria</taxon>
        <taxon>Bacillati</taxon>
        <taxon>Actinomycetota</taxon>
        <taxon>Actinomycetes</taxon>
        <taxon>Kitasatosporales</taxon>
        <taxon>Streptomycetaceae</taxon>
        <taxon>Streptomyces</taxon>
    </lineage>
</organism>
<evidence type="ECO:0000313" key="2">
    <source>
        <dbReference type="EMBL" id="NJQ03927.1"/>
    </source>
</evidence>
<proteinExistence type="predicted"/>
<gene>
    <name evidence="2" type="ORF">HCK00_26305</name>
</gene>
<sequence>MPEPPGELRGRVPVLELVRDCLALPPGADRPLTVLLGPTGIGATDLLARAKEKFAPGTPCAYLNFDAASGLDMRTVLGGLARELERKLTDYKEPSFPRFIVGLLATGTPVDELVRAQARRRVPRLIRDELRNREGRYGSFLGQLAEVLAEALDAPPGVSDAAGAVLSSVTPRTGQLPWRALGRGIAWYGGGRIPPCADPADALVELNSWQHGGDGGREQGPQDVERVLLSAFLADLREHAKGWLNHRSFLVLLDNCHTDTGRRFLNLLLEARQEDKAARRGCDPLVTLASIHRWLPEWGPSTGVQWGLRPHDSDLASLAHWRDGRPGESSAEFWWYPLTLRPLRTADTRVFCAEAPRRPDIVPGVQRLTGGLPWAVRHTVSTLLRAAREGEAAEDDPYRRLRQVPGLPPAPPVPGPDPAAPTLAVASLGHLLEDLADEPGSDRRATLVRWSAARDLSVCARVFAGHPGDQGEPLSARLRERWLLSLSQDGRLVLHPWLRRLLLWELAADERAWRESHEALAAYYRAESSRPPQVAPGKDMALEEAYHRLALGETEPVAALLTQRFTEGSGEGFIRDLELVTSAPNRLDKSLPPLRLLDTLTSVGGAPAMTPEGVIRRLVVARWIWNDPLSDPGRRLSTVIAGNFDHLAALRGSGIVPLYDEAIRYRQWRDE</sequence>
<reference evidence="2 3" key="1">
    <citation type="submission" date="2020-03" db="EMBL/GenBank/DDBJ databases">
        <title>WGS of actinomycetes isolated from Thailand.</title>
        <authorList>
            <person name="Thawai C."/>
        </authorList>
    </citation>
    <scope>NUCLEOTIDE SEQUENCE [LARGE SCALE GENOMIC DNA]</scope>
    <source>
        <strain evidence="2 3">PLAI 1-29</strain>
    </source>
</reference>
<feature type="compositionally biased region" description="Pro residues" evidence="1">
    <location>
        <begin position="406"/>
        <end position="417"/>
    </location>
</feature>
<name>A0ABX1C7L3_9ACTN</name>
<comment type="caution">
    <text evidence="2">The sequence shown here is derived from an EMBL/GenBank/DDBJ whole genome shotgun (WGS) entry which is preliminary data.</text>
</comment>
<evidence type="ECO:0000313" key="3">
    <source>
        <dbReference type="Proteomes" id="UP000695264"/>
    </source>
</evidence>
<feature type="compositionally biased region" description="Basic and acidic residues" evidence="1">
    <location>
        <begin position="388"/>
        <end position="399"/>
    </location>
</feature>
<keyword evidence="3" id="KW-1185">Reference proteome</keyword>
<evidence type="ECO:0000256" key="1">
    <source>
        <dbReference type="SAM" id="MobiDB-lite"/>
    </source>
</evidence>